<dbReference type="GO" id="GO:0004867">
    <property type="term" value="F:serine-type endopeptidase inhibitor activity"/>
    <property type="evidence" value="ECO:0007669"/>
    <property type="project" value="UniProtKB-KW"/>
</dbReference>
<gene>
    <name evidence="7" type="ORF">EEDITHA_LOCUS5336</name>
</gene>
<dbReference type="Pfam" id="PF00079">
    <property type="entry name" value="Serpin"/>
    <property type="match status" value="1"/>
</dbReference>
<evidence type="ECO:0000256" key="3">
    <source>
        <dbReference type="ARBA" id="ARBA00022900"/>
    </source>
</evidence>
<evidence type="ECO:0000313" key="8">
    <source>
        <dbReference type="Proteomes" id="UP001153954"/>
    </source>
</evidence>
<evidence type="ECO:0000256" key="1">
    <source>
        <dbReference type="ARBA" id="ARBA00009500"/>
    </source>
</evidence>
<comment type="caution">
    <text evidence="7">The sequence shown here is derived from an EMBL/GenBank/DDBJ whole genome shotgun (WGS) entry which is preliminary data.</text>
</comment>
<keyword evidence="8" id="KW-1185">Reference proteome</keyword>
<comment type="similarity">
    <text evidence="1 4">Belongs to the serpin family.</text>
</comment>
<dbReference type="SMART" id="SM00093">
    <property type="entry name" value="SERPIN"/>
    <property type="match status" value="1"/>
</dbReference>
<dbReference type="PROSITE" id="PS00284">
    <property type="entry name" value="SERPIN"/>
    <property type="match status" value="1"/>
</dbReference>
<dbReference type="InterPro" id="IPR042185">
    <property type="entry name" value="Serpin_sf_2"/>
</dbReference>
<organism evidence="7 8">
    <name type="scientific">Euphydryas editha</name>
    <name type="common">Edith's checkerspot</name>
    <dbReference type="NCBI Taxonomy" id="104508"/>
    <lineage>
        <taxon>Eukaryota</taxon>
        <taxon>Metazoa</taxon>
        <taxon>Ecdysozoa</taxon>
        <taxon>Arthropoda</taxon>
        <taxon>Hexapoda</taxon>
        <taxon>Insecta</taxon>
        <taxon>Pterygota</taxon>
        <taxon>Neoptera</taxon>
        <taxon>Endopterygota</taxon>
        <taxon>Lepidoptera</taxon>
        <taxon>Glossata</taxon>
        <taxon>Ditrysia</taxon>
        <taxon>Papilionoidea</taxon>
        <taxon>Nymphalidae</taxon>
        <taxon>Nymphalinae</taxon>
        <taxon>Euphydryas</taxon>
    </lineage>
</organism>
<dbReference type="InterPro" id="IPR023796">
    <property type="entry name" value="Serpin_dom"/>
</dbReference>
<dbReference type="GO" id="GO:0005615">
    <property type="term" value="C:extracellular space"/>
    <property type="evidence" value="ECO:0007669"/>
    <property type="project" value="InterPro"/>
</dbReference>
<protein>
    <recommendedName>
        <fullName evidence="6">Serpin domain-containing protein</fullName>
    </recommendedName>
</protein>
<dbReference type="EMBL" id="CAKOGL010000008">
    <property type="protein sequence ID" value="CAH2089259.1"/>
    <property type="molecule type" value="Genomic_DNA"/>
</dbReference>
<dbReference type="Gene3D" id="2.30.39.10">
    <property type="entry name" value="Alpha-1-antitrypsin, domain 1"/>
    <property type="match status" value="1"/>
</dbReference>
<dbReference type="InterPro" id="IPR036186">
    <property type="entry name" value="Serpin_sf"/>
</dbReference>
<dbReference type="AlphaFoldDB" id="A0AAU9TUX5"/>
<dbReference type="InterPro" id="IPR023795">
    <property type="entry name" value="Serpin_CS"/>
</dbReference>
<dbReference type="PANTHER" id="PTHR11461">
    <property type="entry name" value="SERINE PROTEASE INHIBITOR, SERPIN"/>
    <property type="match status" value="1"/>
</dbReference>
<dbReference type="Gene3D" id="3.30.497.10">
    <property type="entry name" value="Antithrombin, subunit I, domain 2"/>
    <property type="match status" value="1"/>
</dbReference>
<keyword evidence="2" id="KW-0646">Protease inhibitor</keyword>
<accession>A0AAU9TUX5</accession>
<dbReference type="Proteomes" id="UP001153954">
    <property type="component" value="Unassembled WGS sequence"/>
</dbReference>
<dbReference type="SUPFAM" id="SSF56574">
    <property type="entry name" value="Serpins"/>
    <property type="match status" value="1"/>
</dbReference>
<reference evidence="7" key="1">
    <citation type="submission" date="2022-03" db="EMBL/GenBank/DDBJ databases">
        <authorList>
            <person name="Tunstrom K."/>
        </authorList>
    </citation>
    <scope>NUCLEOTIDE SEQUENCE</scope>
</reference>
<evidence type="ECO:0000313" key="7">
    <source>
        <dbReference type="EMBL" id="CAH2089259.1"/>
    </source>
</evidence>
<feature type="domain" description="Serpin" evidence="6">
    <location>
        <begin position="40"/>
        <end position="397"/>
    </location>
</feature>
<keyword evidence="5" id="KW-0732">Signal</keyword>
<evidence type="ECO:0000259" key="6">
    <source>
        <dbReference type="SMART" id="SM00093"/>
    </source>
</evidence>
<evidence type="ECO:0000256" key="2">
    <source>
        <dbReference type="ARBA" id="ARBA00022690"/>
    </source>
</evidence>
<keyword evidence="3" id="KW-0722">Serine protease inhibitor</keyword>
<feature type="signal peptide" evidence="5">
    <location>
        <begin position="1"/>
        <end position="17"/>
    </location>
</feature>
<dbReference type="InterPro" id="IPR000215">
    <property type="entry name" value="Serpin_fam"/>
</dbReference>
<name>A0AAU9TUX5_EUPED</name>
<dbReference type="CDD" id="cd19579">
    <property type="entry name" value="serpin1K-like"/>
    <property type="match status" value="1"/>
</dbReference>
<feature type="chain" id="PRO_5043583455" description="Serpin domain-containing protein" evidence="5">
    <location>
        <begin position="18"/>
        <end position="397"/>
    </location>
</feature>
<dbReference type="InterPro" id="IPR042178">
    <property type="entry name" value="Serpin_sf_1"/>
</dbReference>
<sequence>MKQILLLFMATIAATMAQFDFTFPDYRRTSLGDSIDIASMKLLKEIYDGSSDKNVVASPLGVLILLSLYGSGSEGKNREEIMQLLGSNDYKQLSDSYSQLSRKFSSMNPSYLTLANKVLVSDKFSVTDKFSGTAREYDSEVSSIDFSEPKVAADVINDWSSKKTKGMISDPVSESDIDPATAIALLNVIFFQGHWHVPFNASETKEKEFNIDRSTVVKVPMMHLEQSLFYWEDKDMGVQMVELPYKETKFRMIVVLPNDIDGLPEVLKKTSEKGLLENVFRMSPPGADISLDMPKFEIRSKIDLNSILQKVGVSSIFQNGSTGIVKESSVVVSKALQEAFVKVDEEGATAGAFTGLVAVPMSSLSQPPQPIPFKVDRPFLYAILHDDIIVFAGTYAH</sequence>
<evidence type="ECO:0000256" key="4">
    <source>
        <dbReference type="RuleBase" id="RU000411"/>
    </source>
</evidence>
<proteinExistence type="inferred from homology"/>
<evidence type="ECO:0000256" key="5">
    <source>
        <dbReference type="SAM" id="SignalP"/>
    </source>
</evidence>
<dbReference type="PANTHER" id="PTHR11461:SF211">
    <property type="entry name" value="GH10112P-RELATED"/>
    <property type="match status" value="1"/>
</dbReference>